<evidence type="ECO:0000313" key="2">
    <source>
        <dbReference type="EMBL" id="KAL0956632.1"/>
    </source>
</evidence>
<organism evidence="2 3">
    <name type="scientific">Hohenbuehelia grisea</name>
    <dbReference type="NCBI Taxonomy" id="104357"/>
    <lineage>
        <taxon>Eukaryota</taxon>
        <taxon>Fungi</taxon>
        <taxon>Dikarya</taxon>
        <taxon>Basidiomycota</taxon>
        <taxon>Agaricomycotina</taxon>
        <taxon>Agaricomycetes</taxon>
        <taxon>Agaricomycetidae</taxon>
        <taxon>Agaricales</taxon>
        <taxon>Pleurotineae</taxon>
        <taxon>Pleurotaceae</taxon>
        <taxon>Hohenbuehelia</taxon>
    </lineage>
</organism>
<feature type="compositionally biased region" description="Basic and acidic residues" evidence="1">
    <location>
        <begin position="250"/>
        <end position="259"/>
    </location>
</feature>
<sequence>MHNDYTGSIAHNYDPDSNTANAPPEIPPPGTPSFFPALLSYIRHASANQSSIFAANGAPPLDPVILQSILLCLIAGDKHLILRTGEEDIANVAKLTALILSAVFAYPTHKLRIRPSSQKQDSTHSGITEEAFLRSLFLSSSQAQHPSNAPTPYIPSQAGYSSQDEASLTTHAFRDNSSRKHKRHRSSASKSSPKMRSKVLYARTSSFTSDLGASMLDPEVRPGSQPNASAYGFGSVAPSLQGDSSVNTIADDRQNHRPDSVLTGRSSAAVTVPTFTGSMRSGFSAPLPLPSKPMHIHTDPTPIINYRRLAADSVFAEADNPTLPKGLVISGLEFASNLVQRAFINVLTEKRVVLESGEEVDDRLGDGVWSLPQDFFVVYVCVHDPYERPNIHKTLLDKFAMSASINLSPATRQAIRAHRSSAYNSQSLAHSMPSLAASTGPTIHAPRPMYPSSSVFAQSTTPTTTPNPLRQRNSPILSPTSYPPQLPLLPDSLLPTLREIYANRTQISPRLLLYASDLFSAARHHPELEGLLLTARAHRDASELARASRVLGMDLTGAEVIRELEPLPDDSVPEYRFEARSSTGGGTMDGDVYTIGGGMSDIHSGIGSGIGLLSPFSDGRSGNGQVHVGLVDDRSVSEAQSSQYGAPEPDQHAALDVSDADIMRIVPRVLTHRLRVRDALEDQVLGSLVCCAVSKTANLPSRSEMQASASIQKEKEGISGQDKPGEEWWRSTVKDILIQLLAEV</sequence>
<feature type="compositionally biased region" description="Polar residues" evidence="1">
    <location>
        <begin position="702"/>
        <end position="711"/>
    </location>
</feature>
<feature type="region of interest" description="Disordered" evidence="1">
    <location>
        <begin position="457"/>
        <end position="482"/>
    </location>
</feature>
<feature type="compositionally biased region" description="Basic residues" evidence="1">
    <location>
        <begin position="179"/>
        <end position="197"/>
    </location>
</feature>
<reference evidence="3" key="1">
    <citation type="submission" date="2024-06" db="EMBL/GenBank/DDBJ databases">
        <title>Multi-omics analyses provide insights into the biosynthesis of the anticancer antibiotic pleurotin in Hohenbuehelia grisea.</title>
        <authorList>
            <person name="Weaver J.A."/>
            <person name="Alberti F."/>
        </authorList>
    </citation>
    <scope>NUCLEOTIDE SEQUENCE [LARGE SCALE GENOMIC DNA]</scope>
    <source>
        <strain evidence="3">T-177</strain>
    </source>
</reference>
<evidence type="ECO:0000256" key="1">
    <source>
        <dbReference type="SAM" id="MobiDB-lite"/>
    </source>
</evidence>
<feature type="region of interest" description="Disordered" evidence="1">
    <location>
        <begin position="211"/>
        <end position="265"/>
    </location>
</feature>
<gene>
    <name evidence="2" type="ORF">HGRIS_002767</name>
</gene>
<feature type="region of interest" description="Disordered" evidence="1">
    <location>
        <begin position="142"/>
        <end position="197"/>
    </location>
</feature>
<accession>A0ABR3JM82</accession>
<dbReference type="Proteomes" id="UP001556367">
    <property type="component" value="Unassembled WGS sequence"/>
</dbReference>
<feature type="region of interest" description="Disordered" evidence="1">
    <location>
        <begin position="702"/>
        <end position="725"/>
    </location>
</feature>
<feature type="compositionally biased region" description="Basic and acidic residues" evidence="1">
    <location>
        <begin position="712"/>
        <end position="725"/>
    </location>
</feature>
<evidence type="ECO:0000313" key="3">
    <source>
        <dbReference type="Proteomes" id="UP001556367"/>
    </source>
</evidence>
<proteinExistence type="predicted"/>
<feature type="compositionally biased region" description="Polar residues" evidence="1">
    <location>
        <begin position="457"/>
        <end position="480"/>
    </location>
</feature>
<protein>
    <submittedName>
        <fullName evidence="2">Uncharacterized protein</fullName>
    </submittedName>
</protein>
<keyword evidence="3" id="KW-1185">Reference proteome</keyword>
<name>A0ABR3JM82_9AGAR</name>
<dbReference type="EMBL" id="JASNQZ010000006">
    <property type="protein sequence ID" value="KAL0956632.1"/>
    <property type="molecule type" value="Genomic_DNA"/>
</dbReference>
<comment type="caution">
    <text evidence="2">The sequence shown here is derived from an EMBL/GenBank/DDBJ whole genome shotgun (WGS) entry which is preliminary data.</text>
</comment>
<feature type="compositionally biased region" description="Polar residues" evidence="1">
    <location>
        <begin position="158"/>
        <end position="170"/>
    </location>
</feature>